<evidence type="ECO:0000313" key="1">
    <source>
        <dbReference type="EMBL" id="VVB08564.1"/>
    </source>
</evidence>
<accession>A0A565C4G9</accession>
<protein>
    <submittedName>
        <fullName evidence="1">Uncharacterized protein</fullName>
    </submittedName>
</protein>
<dbReference type="Proteomes" id="UP000489600">
    <property type="component" value="Unassembled WGS sequence"/>
</dbReference>
<sequence length="65" mass="7485">MIRGEDVEGFCELREEVRQMSVEAEIAAEEISGAMMELVEARIQQWEEDNADYLASLPFLYSNQN</sequence>
<proteinExistence type="predicted"/>
<name>A0A565C4G9_9BRAS</name>
<comment type="caution">
    <text evidence="1">The sequence shown here is derived from an EMBL/GenBank/DDBJ whole genome shotgun (WGS) entry which is preliminary data.</text>
</comment>
<gene>
    <name evidence="1" type="ORF">ANE_LOCUS19008</name>
</gene>
<evidence type="ECO:0000313" key="2">
    <source>
        <dbReference type="Proteomes" id="UP000489600"/>
    </source>
</evidence>
<dbReference type="EMBL" id="CABITT030000006">
    <property type="protein sequence ID" value="VVB08564.1"/>
    <property type="molecule type" value="Genomic_DNA"/>
</dbReference>
<keyword evidence="2" id="KW-1185">Reference proteome</keyword>
<dbReference type="AlphaFoldDB" id="A0A565C4G9"/>
<dbReference type="OrthoDB" id="1071951at2759"/>
<reference evidence="1" key="1">
    <citation type="submission" date="2019-07" db="EMBL/GenBank/DDBJ databases">
        <authorList>
            <person name="Dittberner H."/>
        </authorList>
    </citation>
    <scope>NUCLEOTIDE SEQUENCE [LARGE SCALE GENOMIC DNA]</scope>
</reference>
<organism evidence="1 2">
    <name type="scientific">Arabis nemorensis</name>
    <dbReference type="NCBI Taxonomy" id="586526"/>
    <lineage>
        <taxon>Eukaryota</taxon>
        <taxon>Viridiplantae</taxon>
        <taxon>Streptophyta</taxon>
        <taxon>Embryophyta</taxon>
        <taxon>Tracheophyta</taxon>
        <taxon>Spermatophyta</taxon>
        <taxon>Magnoliopsida</taxon>
        <taxon>eudicotyledons</taxon>
        <taxon>Gunneridae</taxon>
        <taxon>Pentapetalae</taxon>
        <taxon>rosids</taxon>
        <taxon>malvids</taxon>
        <taxon>Brassicales</taxon>
        <taxon>Brassicaceae</taxon>
        <taxon>Arabideae</taxon>
        <taxon>Arabis</taxon>
    </lineage>
</organism>